<accession>A0A4S3M9G6</accession>
<dbReference type="AlphaFoldDB" id="A0A4S3M9G6"/>
<evidence type="ECO:0000313" key="11">
    <source>
        <dbReference type="Proteomes" id="UP000306113"/>
    </source>
</evidence>
<dbReference type="Proteomes" id="UP000306113">
    <property type="component" value="Unassembled WGS sequence"/>
</dbReference>
<dbReference type="Gene3D" id="3.30.565.10">
    <property type="entry name" value="Histidine kinase-like ATPase, C-terminal domain"/>
    <property type="match status" value="1"/>
</dbReference>
<dbReference type="GO" id="GO:0004673">
    <property type="term" value="F:protein histidine kinase activity"/>
    <property type="evidence" value="ECO:0007669"/>
    <property type="project" value="UniProtKB-EC"/>
</dbReference>
<dbReference type="CDD" id="cd18773">
    <property type="entry name" value="PDC1_HK_sensor"/>
    <property type="match status" value="1"/>
</dbReference>
<keyword evidence="11" id="KW-1185">Reference proteome</keyword>
<evidence type="ECO:0000313" key="10">
    <source>
        <dbReference type="EMBL" id="THD72794.1"/>
    </source>
</evidence>
<dbReference type="OrthoDB" id="9767435at2"/>
<dbReference type="Gene3D" id="3.30.450.20">
    <property type="entry name" value="PAS domain"/>
    <property type="match status" value="2"/>
</dbReference>
<comment type="caution">
    <text evidence="10">The sequence shown here is derived from an EMBL/GenBank/DDBJ whole genome shotgun (WGS) entry which is preliminary data.</text>
</comment>
<keyword evidence="6 10" id="KW-0418">Kinase</keyword>
<feature type="transmembrane region" description="Helical" evidence="8">
    <location>
        <begin position="21"/>
        <end position="42"/>
    </location>
</feature>
<evidence type="ECO:0000256" key="1">
    <source>
        <dbReference type="ARBA" id="ARBA00000085"/>
    </source>
</evidence>
<dbReference type="InterPro" id="IPR011495">
    <property type="entry name" value="Sig_transdc_His_kin_sub2_dim/P"/>
</dbReference>
<dbReference type="EMBL" id="SSMD01000006">
    <property type="protein sequence ID" value="THD72794.1"/>
    <property type="molecule type" value="Genomic_DNA"/>
</dbReference>
<feature type="transmembrane region" description="Helical" evidence="8">
    <location>
        <begin position="286"/>
        <end position="309"/>
    </location>
</feature>
<gene>
    <name evidence="10" type="ORF">E7681_12755</name>
</gene>
<keyword evidence="8" id="KW-1133">Transmembrane helix</keyword>
<evidence type="ECO:0000256" key="4">
    <source>
        <dbReference type="ARBA" id="ARBA00022679"/>
    </source>
</evidence>
<keyword evidence="8" id="KW-0812">Transmembrane</keyword>
<dbReference type="PANTHER" id="PTHR41523:SF8">
    <property type="entry name" value="ETHYLENE RESPONSE SENSOR PROTEIN"/>
    <property type="match status" value="1"/>
</dbReference>
<protein>
    <recommendedName>
        <fullName evidence="2">histidine kinase</fullName>
        <ecNumber evidence="2">2.7.13.3</ecNumber>
    </recommendedName>
</protein>
<proteinExistence type="predicted"/>
<keyword evidence="5" id="KW-0547">Nucleotide-binding</keyword>
<dbReference type="PANTHER" id="PTHR41523">
    <property type="entry name" value="TWO-COMPONENT SYSTEM SENSOR PROTEIN"/>
    <property type="match status" value="1"/>
</dbReference>
<evidence type="ECO:0000256" key="2">
    <source>
        <dbReference type="ARBA" id="ARBA00012438"/>
    </source>
</evidence>
<comment type="catalytic activity">
    <reaction evidence="1">
        <text>ATP + protein L-histidine = ADP + protein N-phospho-L-histidine.</text>
        <dbReference type="EC" id="2.7.13.3"/>
    </reaction>
</comment>
<keyword evidence="7" id="KW-0067">ATP-binding</keyword>
<keyword evidence="4" id="KW-0808">Transferase</keyword>
<evidence type="ECO:0000256" key="3">
    <source>
        <dbReference type="ARBA" id="ARBA00022553"/>
    </source>
</evidence>
<dbReference type="InterPro" id="IPR036890">
    <property type="entry name" value="HATPase_C_sf"/>
</dbReference>
<dbReference type="SUPFAM" id="SSF55874">
    <property type="entry name" value="ATPase domain of HSP90 chaperone/DNA topoisomerase II/histidine kinase"/>
    <property type="match status" value="1"/>
</dbReference>
<keyword evidence="8" id="KW-0472">Membrane</keyword>
<dbReference type="Pfam" id="PF07568">
    <property type="entry name" value="HisKA_2"/>
    <property type="match status" value="1"/>
</dbReference>
<keyword evidence="3" id="KW-0597">Phosphoprotein</keyword>
<evidence type="ECO:0000256" key="6">
    <source>
        <dbReference type="ARBA" id="ARBA00022777"/>
    </source>
</evidence>
<evidence type="ECO:0000256" key="5">
    <source>
        <dbReference type="ARBA" id="ARBA00022741"/>
    </source>
</evidence>
<dbReference type="RefSeq" id="WP_136339691.1">
    <property type="nucleotide sequence ID" value="NZ_SSMD01000006.1"/>
</dbReference>
<evidence type="ECO:0000256" key="8">
    <source>
        <dbReference type="SAM" id="Phobius"/>
    </source>
</evidence>
<feature type="domain" description="Signal transduction histidine kinase subgroup 2 dimerisation and phosphoacceptor" evidence="9">
    <location>
        <begin position="375"/>
        <end position="449"/>
    </location>
</feature>
<organism evidence="10 11">
    <name type="scientific">Thalassobius vesicularis</name>
    <dbReference type="NCBI Taxonomy" id="1294297"/>
    <lineage>
        <taxon>Bacteria</taxon>
        <taxon>Pseudomonadati</taxon>
        <taxon>Pseudomonadota</taxon>
        <taxon>Alphaproteobacteria</taxon>
        <taxon>Rhodobacterales</taxon>
        <taxon>Roseobacteraceae</taxon>
        <taxon>Thalassovita</taxon>
    </lineage>
</organism>
<sequence>MKQLIERLRQHSETLPFRIAALLALALLPIGLISVTQTVLLIRESDDRTKASLLALTSEAAAGEEAHIRTAFGAALAIRAMLSDGMPSQAECEFRMQRFLKESGSFSFAGYVDGDGIIRCASGGHMRDMSQLTIFPLMKADPVPRVTINRNGPVSGTSVLVMSVPVMDGEKFDGYIAISLPHRTFFGDISDASERSLVNLITFNAQGAVLTNDHGLDEVVNELPVNHDLTEFVAGNEYAFIDVNADGKWRVYSVVPVVPKVVYAMGIWEYESYASLTENIKITNSVLFPVAMWLACLGVAFFAVQRMVIRPTRDLRARMLLFMRARRIFPPRDESKLPIEIREIEETWQLLAESVLQDEAELHNSIHKKAILVKEVHHRVKNNLQLIASILSMKIRKSRSIEVRHSLQEVQRRVMSIARVHQKLYETSTEERVRADELLRTIISQIKSSALPNEADVRYSDEFESIVLYPDQAVPLSLAASEMLTNALKYMGKPSDGQAWLSVRLVPEGKDRVLFEVANSIGEKVDLDVAITETGLGDKLIAAFVQQMEGEVETVTEDSVYRIRIHFPIIEFTEAA</sequence>
<reference evidence="10 11" key="1">
    <citation type="submission" date="2019-04" db="EMBL/GenBank/DDBJ databases">
        <title>Draft genome sequence of Youngimonas vesicularis.</title>
        <authorList>
            <person name="Hameed A."/>
        </authorList>
    </citation>
    <scope>NUCLEOTIDE SEQUENCE [LARGE SCALE GENOMIC DNA]</scope>
    <source>
        <strain evidence="10 11">CC-AMW-E</strain>
    </source>
</reference>
<evidence type="ECO:0000256" key="7">
    <source>
        <dbReference type="ARBA" id="ARBA00022840"/>
    </source>
</evidence>
<dbReference type="GO" id="GO:0005524">
    <property type="term" value="F:ATP binding"/>
    <property type="evidence" value="ECO:0007669"/>
    <property type="project" value="UniProtKB-KW"/>
</dbReference>
<name>A0A4S3M9G6_9RHOB</name>
<dbReference type="EC" id="2.7.13.3" evidence="2"/>
<evidence type="ECO:0000259" key="9">
    <source>
        <dbReference type="Pfam" id="PF07568"/>
    </source>
</evidence>